<reference evidence="3" key="1">
    <citation type="journal article" date="2019" name="Int. J. Syst. Evol. Microbiol.">
        <title>The Global Catalogue of Microorganisms (GCM) 10K type strain sequencing project: providing services to taxonomists for standard genome sequencing and annotation.</title>
        <authorList>
            <consortium name="The Broad Institute Genomics Platform"/>
            <consortium name="The Broad Institute Genome Sequencing Center for Infectious Disease"/>
            <person name="Wu L."/>
            <person name="Ma J."/>
        </authorList>
    </citation>
    <scope>NUCLEOTIDE SEQUENCE [LARGE SCALE GENOMIC DNA]</scope>
    <source>
        <strain evidence="3">CCM 8702</strain>
    </source>
</reference>
<evidence type="ECO:0000313" key="2">
    <source>
        <dbReference type="EMBL" id="GGH68331.1"/>
    </source>
</evidence>
<keyword evidence="3" id="KW-1185">Reference proteome</keyword>
<evidence type="ECO:0000313" key="3">
    <source>
        <dbReference type="Proteomes" id="UP000605427"/>
    </source>
</evidence>
<dbReference type="PROSITE" id="PS51257">
    <property type="entry name" value="PROKAR_LIPOPROTEIN"/>
    <property type="match status" value="1"/>
</dbReference>
<sequence length="148" mass="16254">MRKTYMLVISCLFILLLTGCQEKTPPGLIPELSEVQSLYVAEGMNTGVVSKVMDADSPSGKEIIEKIVGWLDEAENQGKVGDEGITMTSMPGNVLVLTLTDGKNIIVSTGQTSLLILAEDSIERWKLYDEPLMTWLAYGWKEEIGSEP</sequence>
<feature type="signal peptide" evidence="1">
    <location>
        <begin position="1"/>
        <end position="22"/>
    </location>
</feature>
<feature type="chain" id="PRO_5045118352" evidence="1">
    <location>
        <begin position="23"/>
        <end position="148"/>
    </location>
</feature>
<comment type="caution">
    <text evidence="2">The sequence shown here is derived from an EMBL/GenBank/DDBJ whole genome shotgun (WGS) entry which is preliminary data.</text>
</comment>
<protein>
    <submittedName>
        <fullName evidence="2">Uncharacterized protein</fullName>
    </submittedName>
</protein>
<evidence type="ECO:0000256" key="1">
    <source>
        <dbReference type="SAM" id="SignalP"/>
    </source>
</evidence>
<organism evidence="2 3">
    <name type="scientific">Saccharibacillus endophyticus</name>
    <dbReference type="NCBI Taxonomy" id="2060666"/>
    <lineage>
        <taxon>Bacteria</taxon>
        <taxon>Bacillati</taxon>
        <taxon>Bacillota</taxon>
        <taxon>Bacilli</taxon>
        <taxon>Bacillales</taxon>
        <taxon>Paenibacillaceae</taxon>
        <taxon>Saccharibacillus</taxon>
    </lineage>
</organism>
<accession>A0ABQ1ZJ46</accession>
<gene>
    <name evidence="2" type="ORF">GCM10007362_02220</name>
</gene>
<dbReference type="Proteomes" id="UP000605427">
    <property type="component" value="Unassembled WGS sequence"/>
</dbReference>
<dbReference type="RefSeq" id="WP_172237847.1">
    <property type="nucleotide sequence ID" value="NZ_BMDD01000001.1"/>
</dbReference>
<keyword evidence="1" id="KW-0732">Signal</keyword>
<proteinExistence type="predicted"/>
<dbReference type="EMBL" id="BMDD01000001">
    <property type="protein sequence ID" value="GGH68331.1"/>
    <property type="molecule type" value="Genomic_DNA"/>
</dbReference>
<name>A0ABQ1ZJ46_9BACL</name>